<accession>A0A1I1E9Q5</accession>
<dbReference type="CDD" id="cd00657">
    <property type="entry name" value="Ferritin_like"/>
    <property type="match status" value="1"/>
</dbReference>
<dbReference type="NCBIfam" id="TIGR02284">
    <property type="entry name" value="PA2169 family four-helix-bundle protein"/>
    <property type="match status" value="1"/>
</dbReference>
<proteinExistence type="predicted"/>
<name>A0A1I1E9Q5_9FLAO</name>
<evidence type="ECO:0000313" key="3">
    <source>
        <dbReference type="Proteomes" id="UP000199438"/>
    </source>
</evidence>
<dbReference type="Pfam" id="PF09537">
    <property type="entry name" value="DUF2383"/>
    <property type="match status" value="1"/>
</dbReference>
<dbReference type="InterPro" id="IPR012347">
    <property type="entry name" value="Ferritin-like"/>
</dbReference>
<protein>
    <recommendedName>
        <fullName evidence="1">DUF2383 domain-containing protein</fullName>
    </recommendedName>
</protein>
<gene>
    <name evidence="2" type="ORF">SAMN04487907_101859</name>
</gene>
<dbReference type="InterPro" id="IPR009078">
    <property type="entry name" value="Ferritin-like_SF"/>
</dbReference>
<dbReference type="InterPro" id="IPR019052">
    <property type="entry name" value="DUF2383"/>
</dbReference>
<sequence length="156" mass="18018">MNQKEKEMKYSEEVSEKLNELLEKNYDAEKGYKFAAENIKNTELKAFFSERAKERYDFGHELKSEIRNFGENPEKGSSLAADAHRTWMNLKTALSGNKEESVLEEAIRGEKIAVEEYEKIIQDTNIPPSTQNILVKQKNSIVASLNKVKTLEHQYD</sequence>
<dbReference type="Proteomes" id="UP000199438">
    <property type="component" value="Unassembled WGS sequence"/>
</dbReference>
<dbReference type="InterPro" id="IPR016920">
    <property type="entry name" value="UCP029477"/>
</dbReference>
<reference evidence="3" key="1">
    <citation type="submission" date="2016-10" db="EMBL/GenBank/DDBJ databases">
        <authorList>
            <person name="Varghese N."/>
            <person name="Submissions S."/>
        </authorList>
    </citation>
    <scope>NUCLEOTIDE SEQUENCE [LARGE SCALE GENOMIC DNA]</scope>
    <source>
        <strain evidence="3">DSM 24499</strain>
    </source>
</reference>
<keyword evidence="3" id="KW-1185">Reference proteome</keyword>
<dbReference type="STRING" id="1334022.SAMN04487907_101859"/>
<dbReference type="SUPFAM" id="SSF47240">
    <property type="entry name" value="Ferritin-like"/>
    <property type="match status" value="1"/>
</dbReference>
<dbReference type="InterPro" id="IPR011971">
    <property type="entry name" value="CHP02284"/>
</dbReference>
<evidence type="ECO:0000313" key="2">
    <source>
        <dbReference type="EMBL" id="SFB83869.1"/>
    </source>
</evidence>
<dbReference type="AlphaFoldDB" id="A0A1I1E9Q5"/>
<feature type="domain" description="DUF2383" evidence="1">
    <location>
        <begin position="14"/>
        <end position="122"/>
    </location>
</feature>
<dbReference type="PIRSF" id="PIRSF029477">
    <property type="entry name" value="UCP029477"/>
    <property type="match status" value="1"/>
</dbReference>
<dbReference type="Gene3D" id="1.20.1260.10">
    <property type="match status" value="1"/>
</dbReference>
<dbReference type="EMBL" id="FOKV01000001">
    <property type="protein sequence ID" value="SFB83869.1"/>
    <property type="molecule type" value="Genomic_DNA"/>
</dbReference>
<evidence type="ECO:0000259" key="1">
    <source>
        <dbReference type="Pfam" id="PF09537"/>
    </source>
</evidence>
<organism evidence="2 3">
    <name type="scientific">Zunongwangia mangrovi</name>
    <dbReference type="NCBI Taxonomy" id="1334022"/>
    <lineage>
        <taxon>Bacteria</taxon>
        <taxon>Pseudomonadati</taxon>
        <taxon>Bacteroidota</taxon>
        <taxon>Flavobacteriia</taxon>
        <taxon>Flavobacteriales</taxon>
        <taxon>Flavobacteriaceae</taxon>
        <taxon>Zunongwangia</taxon>
    </lineage>
</organism>